<evidence type="ECO:0000256" key="4">
    <source>
        <dbReference type="ARBA" id="ARBA00014657"/>
    </source>
</evidence>
<keyword evidence="9 11" id="KW-0275">Fatty acid biosynthesis</keyword>
<dbReference type="InterPro" id="IPR016039">
    <property type="entry name" value="Thiolase-like"/>
</dbReference>
<evidence type="ECO:0000256" key="5">
    <source>
        <dbReference type="ARBA" id="ARBA00022516"/>
    </source>
</evidence>
<evidence type="ECO:0000313" key="16">
    <source>
        <dbReference type="Proteomes" id="UP000782312"/>
    </source>
</evidence>
<evidence type="ECO:0000313" key="15">
    <source>
        <dbReference type="EMBL" id="MBI3127278.1"/>
    </source>
</evidence>
<evidence type="ECO:0000256" key="2">
    <source>
        <dbReference type="ARBA" id="ARBA00008467"/>
    </source>
</evidence>
<evidence type="ECO:0000256" key="9">
    <source>
        <dbReference type="ARBA" id="ARBA00023160"/>
    </source>
</evidence>
<dbReference type="GO" id="GO:0004315">
    <property type="term" value="F:3-oxoacyl-[acyl-carrier-protein] synthase activity"/>
    <property type="evidence" value="ECO:0007669"/>
    <property type="project" value="UniProtKB-UniRule"/>
</dbReference>
<dbReference type="EC" id="2.3.1.179" evidence="3 11"/>
<dbReference type="Proteomes" id="UP000782312">
    <property type="component" value="Unassembled WGS sequence"/>
</dbReference>
<dbReference type="PANTHER" id="PTHR11712:SF336">
    <property type="entry name" value="3-OXOACYL-[ACYL-CARRIER-PROTEIN] SYNTHASE, MITOCHONDRIAL"/>
    <property type="match status" value="1"/>
</dbReference>
<dbReference type="InterPro" id="IPR020841">
    <property type="entry name" value="PKS_Beta-ketoAc_synthase_dom"/>
</dbReference>
<keyword evidence="10 11" id="KW-0012">Acyltransferase</keyword>
<dbReference type="EMBL" id="JACPUR010000017">
    <property type="protein sequence ID" value="MBI3127278.1"/>
    <property type="molecule type" value="Genomic_DNA"/>
</dbReference>
<dbReference type="InterPro" id="IPR017568">
    <property type="entry name" value="3-oxoacyl-ACP_synth-2"/>
</dbReference>
<dbReference type="InterPro" id="IPR014030">
    <property type="entry name" value="Ketoacyl_synth_N"/>
</dbReference>
<dbReference type="PANTHER" id="PTHR11712">
    <property type="entry name" value="POLYKETIDE SYNTHASE-RELATED"/>
    <property type="match status" value="1"/>
</dbReference>
<protein>
    <recommendedName>
        <fullName evidence="4 11">3-oxoacyl-[acyl-carrier-protein] synthase 2</fullName>
        <ecNumber evidence="3 11">2.3.1.179</ecNumber>
    </recommendedName>
</protein>
<dbReference type="NCBIfam" id="NF005589">
    <property type="entry name" value="PRK07314.1"/>
    <property type="match status" value="1"/>
</dbReference>
<comment type="pathway">
    <text evidence="1 11">Lipid metabolism; fatty acid biosynthesis.</text>
</comment>
<evidence type="ECO:0000256" key="1">
    <source>
        <dbReference type="ARBA" id="ARBA00005194"/>
    </source>
</evidence>
<dbReference type="NCBIfam" id="TIGR03150">
    <property type="entry name" value="fabF"/>
    <property type="match status" value="1"/>
</dbReference>
<dbReference type="CDD" id="cd00834">
    <property type="entry name" value="KAS_I_II"/>
    <property type="match status" value="1"/>
</dbReference>
<comment type="catalytic activity">
    <reaction evidence="11">
        <text>a fatty acyl-[ACP] + malonyl-[ACP] + H(+) = a 3-oxoacyl-[ACP] + holo-[ACP] + CO2</text>
        <dbReference type="Rhea" id="RHEA:22836"/>
        <dbReference type="Rhea" id="RHEA-COMP:9623"/>
        <dbReference type="Rhea" id="RHEA-COMP:9685"/>
        <dbReference type="Rhea" id="RHEA-COMP:9916"/>
        <dbReference type="Rhea" id="RHEA-COMP:14125"/>
        <dbReference type="ChEBI" id="CHEBI:15378"/>
        <dbReference type="ChEBI" id="CHEBI:16526"/>
        <dbReference type="ChEBI" id="CHEBI:64479"/>
        <dbReference type="ChEBI" id="CHEBI:78449"/>
        <dbReference type="ChEBI" id="CHEBI:78776"/>
        <dbReference type="ChEBI" id="CHEBI:138651"/>
    </reaction>
</comment>
<evidence type="ECO:0000256" key="8">
    <source>
        <dbReference type="ARBA" id="ARBA00023098"/>
    </source>
</evidence>
<feature type="domain" description="Ketosynthase family 3 (KS3)" evidence="14">
    <location>
        <begin position="8"/>
        <end position="417"/>
    </location>
</feature>
<dbReference type="PROSITE" id="PS00606">
    <property type="entry name" value="KS3_1"/>
    <property type="match status" value="1"/>
</dbReference>
<evidence type="ECO:0000256" key="6">
    <source>
        <dbReference type="ARBA" id="ARBA00022679"/>
    </source>
</evidence>
<comment type="function">
    <text evidence="11">Involved in the type II fatty acid elongation cycle. Catalyzes the elongation of a wide range of acyl-ACP by the addition of two carbons from malonyl-ACP to an acyl acceptor. Can efficiently catalyze the conversion of palmitoleoyl-ACP (cis-hexadec-9-enoyl-ACP) to cis-vaccenoyl-ACP (cis-octadec-11-enoyl-ACP), an essential step in the thermal regulation of fatty acid composition.</text>
</comment>
<evidence type="ECO:0000256" key="3">
    <source>
        <dbReference type="ARBA" id="ARBA00012356"/>
    </source>
</evidence>
<evidence type="ECO:0000259" key="14">
    <source>
        <dbReference type="PROSITE" id="PS52004"/>
    </source>
</evidence>
<comment type="similarity">
    <text evidence="2 11 13">Belongs to the thiolase-like superfamily. Beta-ketoacyl-ACP synthases family.</text>
</comment>
<dbReference type="PROSITE" id="PS52004">
    <property type="entry name" value="KS3_2"/>
    <property type="match status" value="1"/>
</dbReference>
<evidence type="ECO:0000256" key="10">
    <source>
        <dbReference type="ARBA" id="ARBA00023315"/>
    </source>
</evidence>
<accession>A0A932HZE7</accession>
<dbReference type="Pfam" id="PF02801">
    <property type="entry name" value="Ketoacyl-synt_C"/>
    <property type="match status" value="1"/>
</dbReference>
<dbReference type="GO" id="GO:0006633">
    <property type="term" value="P:fatty acid biosynthetic process"/>
    <property type="evidence" value="ECO:0007669"/>
    <property type="project" value="UniProtKB-UniRule"/>
</dbReference>
<dbReference type="Gene3D" id="3.40.47.10">
    <property type="match status" value="1"/>
</dbReference>
<evidence type="ECO:0000256" key="11">
    <source>
        <dbReference type="PIRNR" id="PIRNR000447"/>
    </source>
</evidence>
<comment type="caution">
    <text evidence="15">The sequence shown here is derived from an EMBL/GenBank/DDBJ whole genome shotgun (WGS) entry which is preliminary data.</text>
</comment>
<dbReference type="InterPro" id="IPR000794">
    <property type="entry name" value="Beta-ketoacyl_synthase"/>
</dbReference>
<sequence length="423" mass="45202">MQKLPRNEIRVVVTGLGLVTPLGVGVTENWKALMEGRSGVGPVTRFNPERLPTQIGAEVKGFCPENYIDKKEIKKMDLFIQYVLAATQMAFDDALLKAPDKEEAPRYGAIIGVGLGGLPAIETHMSILEAKGPRRLSPFFIPMLLANLAAGNVSMRWNLKGPNSCTVTACASGNHAIGDGMKCIQRGIADVMVTGGGESCLTELAMAGFCAMRALSTRNGDPQHASRPFDAERDGFVMGEGSGVLILENLEHAKARNAPIYAELTGYGLTADAYHITSPDPDGDGAARCMEMAMQDAGVSIDEVDYINAHGTSTELNDKLETTAIKRVFGEQAYKLAVSSTKSMTGHLLGAAGGVESVFTVLALKNQCIPPTMNYEKPDPDCDLDYVPNRPRSAGLRCALTNSFGFGGTNATLLFRRHEADAA</sequence>
<dbReference type="GO" id="GO:0005829">
    <property type="term" value="C:cytosol"/>
    <property type="evidence" value="ECO:0007669"/>
    <property type="project" value="TreeGrafter"/>
</dbReference>
<dbReference type="SMART" id="SM00825">
    <property type="entry name" value="PKS_KS"/>
    <property type="match status" value="1"/>
</dbReference>
<keyword evidence="7" id="KW-0276">Fatty acid metabolism</keyword>
<dbReference type="InterPro" id="IPR014031">
    <property type="entry name" value="Ketoacyl_synth_C"/>
</dbReference>
<dbReference type="Pfam" id="PF00109">
    <property type="entry name" value="ketoacyl-synt"/>
    <property type="match status" value="1"/>
</dbReference>
<keyword evidence="5 11" id="KW-0444">Lipid biosynthesis</keyword>
<comment type="catalytic activity">
    <reaction evidence="11">
        <text>(9Z)-hexadecenoyl-[ACP] + malonyl-[ACP] + H(+) = 3-oxo-(11Z)-octadecenoyl-[ACP] + holo-[ACP] + CO2</text>
        <dbReference type="Rhea" id="RHEA:55040"/>
        <dbReference type="Rhea" id="RHEA-COMP:9623"/>
        <dbReference type="Rhea" id="RHEA-COMP:9685"/>
        <dbReference type="Rhea" id="RHEA-COMP:10800"/>
        <dbReference type="Rhea" id="RHEA-COMP:14074"/>
        <dbReference type="ChEBI" id="CHEBI:15378"/>
        <dbReference type="ChEBI" id="CHEBI:16526"/>
        <dbReference type="ChEBI" id="CHEBI:64479"/>
        <dbReference type="ChEBI" id="CHEBI:78449"/>
        <dbReference type="ChEBI" id="CHEBI:83989"/>
        <dbReference type="ChEBI" id="CHEBI:138538"/>
        <dbReference type="EC" id="2.3.1.179"/>
    </reaction>
</comment>
<organism evidence="15 16">
    <name type="scientific">Tectimicrobiota bacterium</name>
    <dbReference type="NCBI Taxonomy" id="2528274"/>
    <lineage>
        <taxon>Bacteria</taxon>
        <taxon>Pseudomonadati</taxon>
        <taxon>Nitrospinota/Tectimicrobiota group</taxon>
        <taxon>Candidatus Tectimicrobiota</taxon>
    </lineage>
</organism>
<dbReference type="SUPFAM" id="SSF53901">
    <property type="entry name" value="Thiolase-like"/>
    <property type="match status" value="2"/>
</dbReference>
<name>A0A932HZE7_UNCTE</name>
<reference evidence="15" key="1">
    <citation type="submission" date="2020-07" db="EMBL/GenBank/DDBJ databases">
        <title>Huge and variable diversity of episymbiotic CPR bacteria and DPANN archaea in groundwater ecosystems.</title>
        <authorList>
            <person name="He C.Y."/>
            <person name="Keren R."/>
            <person name="Whittaker M."/>
            <person name="Farag I.F."/>
            <person name="Doudna J."/>
            <person name="Cate J.H.D."/>
            <person name="Banfield J.F."/>
        </authorList>
    </citation>
    <scope>NUCLEOTIDE SEQUENCE</scope>
    <source>
        <strain evidence="15">NC_groundwater_763_Ag_S-0.2um_68_21</strain>
    </source>
</reference>
<dbReference type="InterPro" id="IPR018201">
    <property type="entry name" value="Ketoacyl_synth_AS"/>
</dbReference>
<dbReference type="NCBIfam" id="NF004970">
    <property type="entry name" value="PRK06333.1"/>
    <property type="match status" value="1"/>
</dbReference>
<evidence type="ECO:0000256" key="12">
    <source>
        <dbReference type="PIRSR" id="PIRSR000447-1"/>
    </source>
</evidence>
<dbReference type="FunFam" id="3.40.47.10:FF:000009">
    <property type="entry name" value="3-oxoacyl-[acyl-carrier-protein] synthase 2"/>
    <property type="match status" value="1"/>
</dbReference>
<proteinExistence type="inferred from homology"/>
<evidence type="ECO:0000256" key="13">
    <source>
        <dbReference type="RuleBase" id="RU003694"/>
    </source>
</evidence>
<dbReference type="PIRSF" id="PIRSF000447">
    <property type="entry name" value="KAS_II"/>
    <property type="match status" value="1"/>
</dbReference>
<keyword evidence="8" id="KW-0443">Lipid metabolism</keyword>
<keyword evidence="6 11" id="KW-0808">Transferase</keyword>
<dbReference type="AlphaFoldDB" id="A0A932HZE7"/>
<feature type="active site" description="For beta-ketoacyl synthase activity" evidence="12">
    <location>
        <position position="170"/>
    </location>
</feature>
<evidence type="ECO:0000256" key="7">
    <source>
        <dbReference type="ARBA" id="ARBA00022832"/>
    </source>
</evidence>
<gene>
    <name evidence="15" type="primary">fabF</name>
    <name evidence="15" type="ORF">HYZ11_06710</name>
</gene>